<evidence type="ECO:0000256" key="10">
    <source>
        <dbReference type="ARBA" id="ARBA00023002"/>
    </source>
</evidence>
<dbReference type="Pfam" id="PF00383">
    <property type="entry name" value="dCMP_cyt_deam_1"/>
    <property type="match status" value="1"/>
</dbReference>
<dbReference type="PANTHER" id="PTHR38011:SF7">
    <property type="entry name" value="2,5-DIAMINO-6-RIBOSYLAMINO-4(3H)-PYRIMIDINONE 5'-PHOSPHATE REDUCTASE"/>
    <property type="match status" value="1"/>
</dbReference>
<feature type="binding site" evidence="14">
    <location>
        <position position="306"/>
    </location>
    <ligand>
        <name>substrate</name>
    </ligand>
</feature>
<feature type="binding site" evidence="14">
    <location>
        <position position="209"/>
    </location>
    <ligand>
        <name>NADP(+)</name>
        <dbReference type="ChEBI" id="CHEBI:58349"/>
    </ligand>
</feature>
<evidence type="ECO:0000256" key="11">
    <source>
        <dbReference type="ARBA" id="ARBA00023268"/>
    </source>
</evidence>
<evidence type="ECO:0000256" key="15">
    <source>
        <dbReference type="PIRSR" id="PIRSR006769-3"/>
    </source>
</evidence>
<evidence type="ECO:0000313" key="18">
    <source>
        <dbReference type="Proteomes" id="UP000542776"/>
    </source>
</evidence>
<evidence type="ECO:0000259" key="16">
    <source>
        <dbReference type="PROSITE" id="PS51747"/>
    </source>
</evidence>
<comment type="cofactor">
    <cofactor evidence="12 15">
        <name>Zn(2+)</name>
        <dbReference type="ChEBI" id="CHEBI:29105"/>
    </cofactor>
    <text evidence="12 15">Binds 1 zinc ion.</text>
</comment>
<dbReference type="GO" id="GO:0008270">
    <property type="term" value="F:zinc ion binding"/>
    <property type="evidence" value="ECO:0007669"/>
    <property type="project" value="InterPro"/>
</dbReference>
<keyword evidence="9 12" id="KW-0521">NADP</keyword>
<organism evidence="17 18">
    <name type="scientific">Aureimonas pseudogalii</name>
    <dbReference type="NCBI Taxonomy" id="1744844"/>
    <lineage>
        <taxon>Bacteria</taxon>
        <taxon>Pseudomonadati</taxon>
        <taxon>Pseudomonadota</taxon>
        <taxon>Alphaproteobacteria</taxon>
        <taxon>Hyphomicrobiales</taxon>
        <taxon>Aurantimonadaceae</taxon>
        <taxon>Aureimonas</taxon>
    </lineage>
</organism>
<dbReference type="Gene3D" id="3.40.140.10">
    <property type="entry name" value="Cytidine Deaminase, domain 2"/>
    <property type="match status" value="1"/>
</dbReference>
<evidence type="ECO:0000256" key="9">
    <source>
        <dbReference type="ARBA" id="ARBA00022857"/>
    </source>
</evidence>
<dbReference type="InterPro" id="IPR002734">
    <property type="entry name" value="RibDG_C"/>
</dbReference>
<evidence type="ECO:0000256" key="1">
    <source>
        <dbReference type="ARBA" id="ARBA00002151"/>
    </source>
</evidence>
<dbReference type="GO" id="GO:0009231">
    <property type="term" value="P:riboflavin biosynthetic process"/>
    <property type="evidence" value="ECO:0007669"/>
    <property type="project" value="UniProtKB-UniPathway"/>
</dbReference>
<dbReference type="InterPro" id="IPR016193">
    <property type="entry name" value="Cytidine_deaminase-like"/>
</dbReference>
<name>A0A7W6EEJ1_9HYPH</name>
<dbReference type="Proteomes" id="UP000542776">
    <property type="component" value="Unassembled WGS sequence"/>
</dbReference>
<dbReference type="RefSeq" id="WP_183200139.1">
    <property type="nucleotide sequence ID" value="NZ_JACIEK010000005.1"/>
</dbReference>
<feature type="binding site" evidence="14">
    <location>
        <position position="197"/>
    </location>
    <ligand>
        <name>substrate</name>
    </ligand>
</feature>
<keyword evidence="12 17" id="KW-0378">Hydrolase</keyword>
<protein>
    <recommendedName>
        <fullName evidence="12">Riboflavin biosynthesis protein RibD</fullName>
    </recommendedName>
    <domain>
        <recommendedName>
            <fullName evidence="12">Diaminohydroxyphosphoribosylaminopyrimidine deaminase</fullName>
            <shortName evidence="12">DRAP deaminase</shortName>
            <ecNumber evidence="12">3.5.4.26</ecNumber>
        </recommendedName>
        <alternativeName>
            <fullName evidence="12">Riboflavin-specific deaminase</fullName>
        </alternativeName>
    </domain>
    <domain>
        <recommendedName>
            <fullName evidence="12">5-amino-6-(5-phosphoribosylamino)uracil reductase</fullName>
            <ecNumber evidence="12">1.1.1.193</ecNumber>
        </recommendedName>
        <alternativeName>
            <fullName evidence="12">HTP reductase</fullName>
        </alternativeName>
    </domain>
</protein>
<keyword evidence="6 12" id="KW-0686">Riboflavin biosynthesis</keyword>
<evidence type="ECO:0000256" key="14">
    <source>
        <dbReference type="PIRSR" id="PIRSR006769-2"/>
    </source>
</evidence>
<gene>
    <name evidence="17" type="ORF">GGR04_002447</name>
</gene>
<dbReference type="PROSITE" id="PS51747">
    <property type="entry name" value="CYT_DCMP_DEAMINASES_2"/>
    <property type="match status" value="1"/>
</dbReference>
<dbReference type="InterPro" id="IPR002125">
    <property type="entry name" value="CMP_dCMP_dom"/>
</dbReference>
<feature type="binding site" evidence="14">
    <location>
        <position position="167"/>
    </location>
    <ligand>
        <name>substrate</name>
    </ligand>
</feature>
<keyword evidence="8 12" id="KW-0862">Zinc</keyword>
<accession>A0A7W6EEJ1</accession>
<feature type="binding site" evidence="14">
    <location>
        <position position="213"/>
    </location>
    <ligand>
        <name>NADP(+)</name>
        <dbReference type="ChEBI" id="CHEBI:58349"/>
    </ligand>
</feature>
<dbReference type="InterPro" id="IPR016192">
    <property type="entry name" value="APOBEC/CMP_deaminase_Zn-bd"/>
</dbReference>
<evidence type="ECO:0000256" key="5">
    <source>
        <dbReference type="ARBA" id="ARBA00007417"/>
    </source>
</evidence>
<keyword evidence="18" id="KW-1185">Reference proteome</keyword>
<keyword evidence="10 12" id="KW-0560">Oxidoreductase</keyword>
<evidence type="ECO:0000256" key="4">
    <source>
        <dbReference type="ARBA" id="ARBA00005259"/>
    </source>
</evidence>
<evidence type="ECO:0000256" key="3">
    <source>
        <dbReference type="ARBA" id="ARBA00004910"/>
    </source>
</evidence>
<evidence type="ECO:0000256" key="13">
    <source>
        <dbReference type="PIRSR" id="PIRSR006769-1"/>
    </source>
</evidence>
<comment type="pathway">
    <text evidence="2 12">Cofactor biosynthesis; riboflavin biosynthesis; 5-amino-6-(D-ribitylamino)uracil from GTP: step 2/4.</text>
</comment>
<keyword evidence="7 12" id="KW-0479">Metal-binding</keyword>
<dbReference type="PANTHER" id="PTHR38011">
    <property type="entry name" value="DIHYDROFOLATE REDUCTASE FAMILY PROTEIN (AFU_ORTHOLOGUE AFUA_8G06820)"/>
    <property type="match status" value="1"/>
</dbReference>
<dbReference type="NCBIfam" id="TIGR00326">
    <property type="entry name" value="eubact_ribD"/>
    <property type="match status" value="1"/>
</dbReference>
<sequence length="371" mass="38689">MTTPSDAGAGFDARIMAAALRLSRRHVGLTADNPSVGCLIVQGTGKNARIVGRGVTALGGRPHAERVALAEAGDAARGAVAYVTLEPCAHHGRTGPCAVALAQAGIAAVAIGADDPDPRVDGRGRIILHAAGVVVHDLMAEPEGTRAFEGFLSRIRRGRPFVTLKMAVSRDGFIGRRGEGQIAISGAVSNRQTHGVRAEMDAILVGIGTALADDPALTCRLPGLKSRSPARIVIDPRLRLPPDGQLARTARDVSVIVATAVDPDGDAAKALRSQGCRLLPLTAGEGALRSLLEALSRLGISTLLVEGGAETASRFLREGLVDRVVLVRGAVTLGGRGVAAPPEVRHLNGFRASRTERFGGDRWTEYERIEA</sequence>
<dbReference type="InterPro" id="IPR004794">
    <property type="entry name" value="Eubact_RibD"/>
</dbReference>
<evidence type="ECO:0000256" key="12">
    <source>
        <dbReference type="PIRNR" id="PIRNR006769"/>
    </source>
</evidence>
<feature type="active site" description="Proton donor" evidence="13">
    <location>
        <position position="65"/>
    </location>
</feature>
<evidence type="ECO:0000256" key="7">
    <source>
        <dbReference type="ARBA" id="ARBA00022723"/>
    </source>
</evidence>
<feature type="binding site" evidence="14">
    <location>
        <position position="217"/>
    </location>
    <ligand>
        <name>substrate</name>
    </ligand>
</feature>
<dbReference type="EC" id="1.1.1.193" evidence="12"/>
<dbReference type="GO" id="GO:0008835">
    <property type="term" value="F:diaminohydroxyphosphoribosylaminopyrimidine deaminase activity"/>
    <property type="evidence" value="ECO:0007669"/>
    <property type="project" value="UniProtKB-EC"/>
</dbReference>
<comment type="function">
    <text evidence="1 12">Converts 2,5-diamino-6-(ribosylamino)-4(3h)-pyrimidinone 5'-phosphate into 5-amino-6-(ribosylamino)-2,4(1h,3h)-pyrimidinedione 5'-phosphate.</text>
</comment>
<feature type="binding site" evidence="14">
    <location>
        <position position="220"/>
    </location>
    <ligand>
        <name>substrate</name>
    </ligand>
</feature>
<dbReference type="EMBL" id="JACIEK010000005">
    <property type="protein sequence ID" value="MBB3998606.1"/>
    <property type="molecule type" value="Genomic_DNA"/>
</dbReference>
<comment type="catalytic activity">
    <reaction evidence="12">
        <text>2,5-diamino-6-hydroxy-4-(5-phosphoribosylamino)-pyrimidine + H2O + H(+) = 5-amino-6-(5-phospho-D-ribosylamino)uracil + NH4(+)</text>
        <dbReference type="Rhea" id="RHEA:21868"/>
        <dbReference type="ChEBI" id="CHEBI:15377"/>
        <dbReference type="ChEBI" id="CHEBI:15378"/>
        <dbReference type="ChEBI" id="CHEBI:28938"/>
        <dbReference type="ChEBI" id="CHEBI:58453"/>
        <dbReference type="ChEBI" id="CHEBI:58614"/>
        <dbReference type="EC" id="3.5.4.26"/>
    </reaction>
</comment>
<evidence type="ECO:0000256" key="2">
    <source>
        <dbReference type="ARBA" id="ARBA00004882"/>
    </source>
</evidence>
<dbReference type="UniPathway" id="UPA00275">
    <property type="reaction ID" value="UER00401"/>
</dbReference>
<dbReference type="AlphaFoldDB" id="A0A7W6EEJ1"/>
<comment type="similarity">
    <text evidence="5 12">In the C-terminal section; belongs to the HTP reductase family.</text>
</comment>
<dbReference type="Pfam" id="PF01872">
    <property type="entry name" value="RibD_C"/>
    <property type="match status" value="1"/>
</dbReference>
<dbReference type="CDD" id="cd01284">
    <property type="entry name" value="Riboflavin_deaminase-reductase"/>
    <property type="match status" value="1"/>
</dbReference>
<dbReference type="PROSITE" id="PS00903">
    <property type="entry name" value="CYT_DCMP_DEAMINASES_1"/>
    <property type="match status" value="1"/>
</dbReference>
<dbReference type="SUPFAM" id="SSF53597">
    <property type="entry name" value="Dihydrofolate reductase-like"/>
    <property type="match status" value="1"/>
</dbReference>
<dbReference type="Gene3D" id="3.40.430.10">
    <property type="entry name" value="Dihydrofolate Reductase, subunit A"/>
    <property type="match status" value="1"/>
</dbReference>
<evidence type="ECO:0000313" key="17">
    <source>
        <dbReference type="EMBL" id="MBB3998606.1"/>
    </source>
</evidence>
<dbReference type="EC" id="3.5.4.26" evidence="12"/>
<feature type="binding site" evidence="15">
    <location>
        <position position="97"/>
    </location>
    <ligand>
        <name>Zn(2+)</name>
        <dbReference type="ChEBI" id="CHEBI:29105"/>
        <note>catalytic</note>
    </ligand>
</feature>
<comment type="catalytic activity">
    <reaction evidence="12">
        <text>5-amino-6-(5-phospho-D-ribitylamino)uracil + NADP(+) = 5-amino-6-(5-phospho-D-ribosylamino)uracil + NADPH + H(+)</text>
        <dbReference type="Rhea" id="RHEA:17845"/>
        <dbReference type="ChEBI" id="CHEBI:15378"/>
        <dbReference type="ChEBI" id="CHEBI:57783"/>
        <dbReference type="ChEBI" id="CHEBI:58349"/>
        <dbReference type="ChEBI" id="CHEBI:58421"/>
        <dbReference type="ChEBI" id="CHEBI:58453"/>
        <dbReference type="EC" id="1.1.1.193"/>
    </reaction>
</comment>
<comment type="pathway">
    <text evidence="3 12">Cofactor biosynthesis; riboflavin biosynthesis; 5-amino-6-(D-ribitylamino)uracil from GTP: step 3/4.</text>
</comment>
<reference evidence="17 18" key="1">
    <citation type="submission" date="2020-08" db="EMBL/GenBank/DDBJ databases">
        <title>Genomic Encyclopedia of Type Strains, Phase IV (KMG-IV): sequencing the most valuable type-strain genomes for metagenomic binning, comparative biology and taxonomic classification.</title>
        <authorList>
            <person name="Goeker M."/>
        </authorList>
    </citation>
    <scope>NUCLEOTIDE SEQUENCE [LARGE SCALE GENOMIC DNA]</scope>
    <source>
        <strain evidence="17 18">DSM 102238</strain>
    </source>
</reference>
<evidence type="ECO:0000256" key="6">
    <source>
        <dbReference type="ARBA" id="ARBA00022619"/>
    </source>
</evidence>
<dbReference type="PIRSF" id="PIRSF006769">
    <property type="entry name" value="RibD"/>
    <property type="match status" value="1"/>
</dbReference>
<comment type="caution">
    <text evidence="17">The sequence shown here is derived from an EMBL/GenBank/DDBJ whole genome shotgun (WGS) entry which is preliminary data.</text>
</comment>
<dbReference type="InterPro" id="IPR050765">
    <property type="entry name" value="Riboflavin_Biosynth_HTPR"/>
</dbReference>
<dbReference type="GO" id="GO:0008703">
    <property type="term" value="F:5-amino-6-(5-phosphoribosylamino)uracil reductase activity"/>
    <property type="evidence" value="ECO:0007669"/>
    <property type="project" value="UniProtKB-EC"/>
</dbReference>
<feature type="domain" description="CMP/dCMP-type deaminase" evidence="16">
    <location>
        <begin position="10"/>
        <end position="127"/>
    </location>
</feature>
<feature type="binding site" evidence="15">
    <location>
        <position position="88"/>
    </location>
    <ligand>
        <name>Zn(2+)</name>
        <dbReference type="ChEBI" id="CHEBI:29105"/>
        <note>catalytic</note>
    </ligand>
</feature>
<evidence type="ECO:0000256" key="8">
    <source>
        <dbReference type="ARBA" id="ARBA00022833"/>
    </source>
</evidence>
<feature type="binding site" evidence="15">
    <location>
        <position position="63"/>
    </location>
    <ligand>
        <name>Zn(2+)</name>
        <dbReference type="ChEBI" id="CHEBI:29105"/>
        <note>catalytic</note>
    </ligand>
</feature>
<comment type="similarity">
    <text evidence="4 12">In the N-terminal section; belongs to the cytidine and deoxycytidylate deaminase family.</text>
</comment>
<keyword evidence="11" id="KW-0511">Multifunctional enzyme</keyword>
<dbReference type="SUPFAM" id="SSF53927">
    <property type="entry name" value="Cytidine deaminase-like"/>
    <property type="match status" value="1"/>
</dbReference>
<proteinExistence type="inferred from homology"/>
<dbReference type="InterPro" id="IPR024072">
    <property type="entry name" value="DHFR-like_dom_sf"/>
</dbReference>